<accession>A0ABD0L5N9</accession>
<sequence length="281" mass="32193">MSSDTNQSAADPWNDIAVVNEKLLRPGISLQESQDLYNMWARMGTYDKVRHSFKFGSPHCLPWQTRRRVFSFAYPKRVLVLGISEISDYVFAVLCREQLYLSAEAKYYTAHDQLMTGVLSIFPHNRDIRVLDVGAGTGLIGERLRDHGFKNVDALDASVEMLKAAERKGVYQRYLQGVFTQDPIDGIDNDTYDLIVMCGVCGPGAVPVEAFEEAVRILKPNGYVVNCMRAEYLETCPEYRGRWQPFVARLEEEGKWRLVSQHKYSNHYFNHDGLLIIHQIF</sequence>
<dbReference type="SUPFAM" id="SSF53335">
    <property type="entry name" value="S-adenosyl-L-methionine-dependent methyltransferases"/>
    <property type="match status" value="1"/>
</dbReference>
<name>A0ABD0L5N9_9CAEN</name>
<protein>
    <recommendedName>
        <fullName evidence="1">Methyltransferase type 12 domain-containing protein</fullName>
    </recommendedName>
</protein>
<dbReference type="Gene3D" id="3.40.50.150">
    <property type="entry name" value="Vaccinia Virus protein VP39"/>
    <property type="match status" value="1"/>
</dbReference>
<evidence type="ECO:0000313" key="2">
    <source>
        <dbReference type="EMBL" id="KAK7494662.1"/>
    </source>
</evidence>
<dbReference type="Proteomes" id="UP001519460">
    <property type="component" value="Unassembled WGS sequence"/>
</dbReference>
<keyword evidence="3" id="KW-1185">Reference proteome</keyword>
<dbReference type="PANTHER" id="PTHR43591:SF101">
    <property type="entry name" value="METHYLTRANSFERASE-LIKE PROTEIN 27"/>
    <property type="match status" value="1"/>
</dbReference>
<dbReference type="Pfam" id="PF08242">
    <property type="entry name" value="Methyltransf_12"/>
    <property type="match status" value="1"/>
</dbReference>
<evidence type="ECO:0000259" key="1">
    <source>
        <dbReference type="Pfam" id="PF08242"/>
    </source>
</evidence>
<dbReference type="EMBL" id="JACVVK020000081">
    <property type="protein sequence ID" value="KAK7494662.1"/>
    <property type="molecule type" value="Genomic_DNA"/>
</dbReference>
<dbReference type="InterPro" id="IPR029063">
    <property type="entry name" value="SAM-dependent_MTases_sf"/>
</dbReference>
<dbReference type="PANTHER" id="PTHR43591">
    <property type="entry name" value="METHYLTRANSFERASE"/>
    <property type="match status" value="1"/>
</dbReference>
<evidence type="ECO:0000313" key="3">
    <source>
        <dbReference type="Proteomes" id="UP001519460"/>
    </source>
</evidence>
<proteinExistence type="predicted"/>
<dbReference type="CDD" id="cd02440">
    <property type="entry name" value="AdoMet_MTases"/>
    <property type="match status" value="1"/>
</dbReference>
<comment type="caution">
    <text evidence="2">The sequence shown here is derived from an EMBL/GenBank/DDBJ whole genome shotgun (WGS) entry which is preliminary data.</text>
</comment>
<gene>
    <name evidence="2" type="ORF">BaRGS_00014060</name>
</gene>
<feature type="domain" description="Methyltransferase type 12" evidence="1">
    <location>
        <begin position="131"/>
        <end position="223"/>
    </location>
</feature>
<dbReference type="InterPro" id="IPR013217">
    <property type="entry name" value="Methyltransf_12"/>
</dbReference>
<organism evidence="2 3">
    <name type="scientific">Batillaria attramentaria</name>
    <dbReference type="NCBI Taxonomy" id="370345"/>
    <lineage>
        <taxon>Eukaryota</taxon>
        <taxon>Metazoa</taxon>
        <taxon>Spiralia</taxon>
        <taxon>Lophotrochozoa</taxon>
        <taxon>Mollusca</taxon>
        <taxon>Gastropoda</taxon>
        <taxon>Caenogastropoda</taxon>
        <taxon>Sorbeoconcha</taxon>
        <taxon>Cerithioidea</taxon>
        <taxon>Batillariidae</taxon>
        <taxon>Batillaria</taxon>
    </lineage>
</organism>
<reference evidence="2 3" key="1">
    <citation type="journal article" date="2023" name="Sci. Data">
        <title>Genome assembly of the Korean intertidal mud-creeper Batillaria attramentaria.</title>
        <authorList>
            <person name="Patra A.K."/>
            <person name="Ho P.T."/>
            <person name="Jun S."/>
            <person name="Lee S.J."/>
            <person name="Kim Y."/>
            <person name="Won Y.J."/>
        </authorList>
    </citation>
    <scope>NUCLEOTIDE SEQUENCE [LARGE SCALE GENOMIC DNA]</scope>
    <source>
        <strain evidence="2">Wonlab-2016</strain>
    </source>
</reference>
<dbReference type="AlphaFoldDB" id="A0ABD0L5N9"/>